<dbReference type="GO" id="GO:0005886">
    <property type="term" value="C:plasma membrane"/>
    <property type="evidence" value="ECO:0000318"/>
    <property type="project" value="GO_Central"/>
</dbReference>
<keyword evidence="12 13" id="KW-0376">Hydrogen peroxide</keyword>
<dbReference type="Pfam" id="PF06628">
    <property type="entry name" value="Catalase-rel"/>
    <property type="match status" value="1"/>
</dbReference>
<dbReference type="PANTHER" id="PTHR11465:SF23">
    <property type="entry name" value="CATALASE-2"/>
    <property type="match status" value="1"/>
</dbReference>
<dbReference type="PROSITE" id="PS00438">
    <property type="entry name" value="CATALASE_2"/>
    <property type="match status" value="1"/>
</dbReference>
<reference evidence="17" key="2">
    <citation type="submission" date="2019-01" db="UniProtKB">
        <authorList>
            <consortium name="EnsemblPlants"/>
        </authorList>
    </citation>
    <scope>IDENTIFICATION</scope>
    <source>
        <strain evidence="17">cv. Heinz 1706</strain>
    </source>
</reference>
<evidence type="ECO:0000256" key="12">
    <source>
        <dbReference type="ARBA" id="ARBA00023324"/>
    </source>
</evidence>
<evidence type="ECO:0000256" key="2">
    <source>
        <dbReference type="ARBA" id="ARBA00004275"/>
    </source>
</evidence>
<dbReference type="PROSITE" id="PS51402">
    <property type="entry name" value="CATALASE_3"/>
    <property type="match status" value="1"/>
</dbReference>
<dbReference type="EnsemblPlants" id="Solyc04g082460.3.1">
    <property type="protein sequence ID" value="Solyc04g082460.3.1"/>
    <property type="gene ID" value="Solyc04g082460.3"/>
</dbReference>
<feature type="domain" description="Catalase core" evidence="16">
    <location>
        <begin position="377"/>
        <end position="865"/>
    </location>
</feature>
<keyword evidence="9 13" id="KW-0560">Oxidoreductase</keyword>
<name>A0A3Q7GBW7_SOLLC</name>
<dbReference type="PANTHER" id="PTHR11465">
    <property type="entry name" value="CATALASE"/>
    <property type="match status" value="1"/>
</dbReference>
<dbReference type="Gramene" id="Solyc04g082460.3.1">
    <property type="protein sequence ID" value="Solyc04g082460.3.1"/>
    <property type="gene ID" value="Solyc04g082460.3"/>
</dbReference>
<dbReference type="GO" id="GO:0005777">
    <property type="term" value="C:peroxisome"/>
    <property type="evidence" value="ECO:0000318"/>
    <property type="project" value="GO_Central"/>
</dbReference>
<dbReference type="InterPro" id="IPR024708">
    <property type="entry name" value="Catalase_AS"/>
</dbReference>
<dbReference type="InterPro" id="IPR018028">
    <property type="entry name" value="Catalase"/>
</dbReference>
<feature type="compositionally biased region" description="Polar residues" evidence="15">
    <location>
        <begin position="37"/>
        <end position="49"/>
    </location>
</feature>
<evidence type="ECO:0000256" key="3">
    <source>
        <dbReference type="ARBA" id="ARBA00005329"/>
    </source>
</evidence>
<evidence type="ECO:0000256" key="5">
    <source>
        <dbReference type="ARBA" id="ARBA00012314"/>
    </source>
</evidence>
<dbReference type="STRING" id="4081.A0A3Q7GBW7"/>
<comment type="similarity">
    <text evidence="3 13">Belongs to the catalase family.</text>
</comment>
<dbReference type="GO" id="GO:0020037">
    <property type="term" value="F:heme binding"/>
    <property type="evidence" value="ECO:0000318"/>
    <property type="project" value="GO_Central"/>
</dbReference>
<dbReference type="GO" id="GO:0042744">
    <property type="term" value="P:hydrogen peroxide catabolic process"/>
    <property type="evidence" value="ECO:0000318"/>
    <property type="project" value="GO_Central"/>
</dbReference>
<dbReference type="Proteomes" id="UP000004994">
    <property type="component" value="Chromosome 4"/>
</dbReference>
<evidence type="ECO:0000256" key="7">
    <source>
        <dbReference type="ARBA" id="ARBA00022617"/>
    </source>
</evidence>
<dbReference type="InterPro" id="IPR002226">
    <property type="entry name" value="Catalase_haem_BS"/>
</dbReference>
<feature type="region of interest" description="Disordered" evidence="15">
    <location>
        <begin position="1"/>
        <end position="24"/>
    </location>
</feature>
<evidence type="ECO:0000313" key="18">
    <source>
        <dbReference type="Proteomes" id="UP000004994"/>
    </source>
</evidence>
<dbReference type="AlphaFoldDB" id="A0A3Q7GBW7"/>
<dbReference type="InterPro" id="IPR011614">
    <property type="entry name" value="Catalase_core"/>
</dbReference>
<dbReference type="EC" id="1.11.1.6" evidence="5 13"/>
<evidence type="ECO:0000256" key="8">
    <source>
        <dbReference type="ARBA" id="ARBA00022723"/>
    </source>
</evidence>
<evidence type="ECO:0000256" key="13">
    <source>
        <dbReference type="RuleBase" id="RU000498"/>
    </source>
</evidence>
<feature type="region of interest" description="Disordered" evidence="15">
    <location>
        <begin position="36"/>
        <end position="94"/>
    </location>
</feature>
<dbReference type="PROSITE" id="PS00437">
    <property type="entry name" value="CATALASE_1"/>
    <property type="match status" value="1"/>
</dbReference>
<evidence type="ECO:0000256" key="6">
    <source>
        <dbReference type="ARBA" id="ARBA00022559"/>
    </source>
</evidence>
<feature type="compositionally biased region" description="Low complexity" evidence="15">
    <location>
        <begin position="78"/>
        <end position="94"/>
    </location>
</feature>
<protein>
    <recommendedName>
        <fullName evidence="5 13">Catalase</fullName>
        <ecNumber evidence="5 13">1.11.1.6</ecNumber>
    </recommendedName>
</protein>
<evidence type="ECO:0000313" key="17">
    <source>
        <dbReference type="EnsemblPlants" id="Solyc04g082460.3.1"/>
    </source>
</evidence>
<reference evidence="17" key="1">
    <citation type="journal article" date="2012" name="Nature">
        <title>The tomato genome sequence provides insights into fleshy fruit evolution.</title>
        <authorList>
            <consortium name="Tomato Genome Consortium"/>
        </authorList>
    </citation>
    <scope>NUCLEOTIDE SEQUENCE [LARGE SCALE GENOMIC DNA]</scope>
    <source>
        <strain evidence="17">cv. Heinz 1706</strain>
    </source>
</reference>
<feature type="region of interest" description="Disordered" evidence="15">
    <location>
        <begin position="130"/>
        <end position="155"/>
    </location>
</feature>
<feature type="compositionally biased region" description="Polar residues" evidence="15">
    <location>
        <begin position="130"/>
        <end position="144"/>
    </location>
</feature>
<dbReference type="InterPro" id="IPR010582">
    <property type="entry name" value="Catalase_immune_responsive"/>
</dbReference>
<dbReference type="PRINTS" id="PR00067">
    <property type="entry name" value="CATALASE"/>
</dbReference>
<dbReference type="CDD" id="cd08154">
    <property type="entry name" value="catalase_clade_1"/>
    <property type="match status" value="1"/>
</dbReference>
<proteinExistence type="inferred from homology"/>
<evidence type="ECO:0000256" key="10">
    <source>
        <dbReference type="ARBA" id="ARBA00023004"/>
    </source>
</evidence>
<comment type="function">
    <text evidence="14">Catalyzes the degradation of hydrogen peroxide (H(2)O(2)) generated by peroxisomal oxidases to water and oxygen, thereby protecting cells from the toxic effects of hydrogen peroxide.</text>
</comment>
<comment type="subunit">
    <text evidence="4">Homotetramer.</text>
</comment>
<dbReference type="GO" id="GO:0046872">
    <property type="term" value="F:metal ion binding"/>
    <property type="evidence" value="ECO:0007669"/>
    <property type="project" value="UniProtKB-KW"/>
</dbReference>
<evidence type="ECO:0000256" key="4">
    <source>
        <dbReference type="ARBA" id="ARBA00011881"/>
    </source>
</evidence>
<dbReference type="Gene3D" id="2.40.180.10">
    <property type="entry name" value="Catalase core domain"/>
    <property type="match status" value="2"/>
</dbReference>
<evidence type="ECO:0000259" key="16">
    <source>
        <dbReference type="SMART" id="SM01060"/>
    </source>
</evidence>
<dbReference type="GO" id="GO:0004096">
    <property type="term" value="F:catalase activity"/>
    <property type="evidence" value="ECO:0000318"/>
    <property type="project" value="GO_Central"/>
</dbReference>
<comment type="cofactor">
    <cofactor evidence="1">
        <name>heme</name>
        <dbReference type="ChEBI" id="CHEBI:30413"/>
    </cofactor>
</comment>
<evidence type="ECO:0000256" key="11">
    <source>
        <dbReference type="ARBA" id="ARBA00023140"/>
    </source>
</evidence>
<dbReference type="SMART" id="SM01060">
    <property type="entry name" value="Catalase"/>
    <property type="match status" value="1"/>
</dbReference>
<keyword evidence="7 13" id="KW-0349">Heme</keyword>
<keyword evidence="18" id="KW-1185">Reference proteome</keyword>
<dbReference type="Pfam" id="PF00199">
    <property type="entry name" value="Catalase"/>
    <property type="match status" value="2"/>
</dbReference>
<dbReference type="InParanoid" id="A0A3Q7GBW7"/>
<keyword evidence="11" id="KW-0576">Peroxisome</keyword>
<organism evidence="17">
    <name type="scientific">Solanum lycopersicum</name>
    <name type="common">Tomato</name>
    <name type="synonym">Lycopersicon esculentum</name>
    <dbReference type="NCBI Taxonomy" id="4081"/>
    <lineage>
        <taxon>Eukaryota</taxon>
        <taxon>Viridiplantae</taxon>
        <taxon>Streptophyta</taxon>
        <taxon>Embryophyta</taxon>
        <taxon>Tracheophyta</taxon>
        <taxon>Spermatophyta</taxon>
        <taxon>Magnoliopsida</taxon>
        <taxon>eudicotyledons</taxon>
        <taxon>Gunneridae</taxon>
        <taxon>Pentapetalae</taxon>
        <taxon>asterids</taxon>
        <taxon>lamiids</taxon>
        <taxon>Solanales</taxon>
        <taxon>Solanaceae</taxon>
        <taxon>Solanoideae</taxon>
        <taxon>Solaneae</taxon>
        <taxon>Solanum</taxon>
        <taxon>Solanum subgen. Lycopersicon</taxon>
    </lineage>
</organism>
<dbReference type="InterPro" id="IPR020835">
    <property type="entry name" value="Catalase_sf"/>
</dbReference>
<evidence type="ECO:0000256" key="14">
    <source>
        <dbReference type="RuleBase" id="RU004142"/>
    </source>
</evidence>
<keyword evidence="6 13" id="KW-0575">Peroxidase</keyword>
<comment type="catalytic activity">
    <reaction evidence="13">
        <text>2 H2O2 = O2 + 2 H2O</text>
        <dbReference type="Rhea" id="RHEA:20309"/>
        <dbReference type="ChEBI" id="CHEBI:15377"/>
        <dbReference type="ChEBI" id="CHEBI:15379"/>
        <dbReference type="ChEBI" id="CHEBI:16240"/>
        <dbReference type="EC" id="1.11.1.6"/>
    </reaction>
</comment>
<dbReference type="GO" id="GO:0042542">
    <property type="term" value="P:response to hydrogen peroxide"/>
    <property type="evidence" value="ECO:0000318"/>
    <property type="project" value="GO_Central"/>
</dbReference>
<dbReference type="SUPFAM" id="SSF56634">
    <property type="entry name" value="Heme-dependent catalase-like"/>
    <property type="match status" value="2"/>
</dbReference>
<keyword evidence="10 13" id="KW-0408">Iron</keyword>
<dbReference type="PaxDb" id="4081-Solyc04g082450.2.1"/>
<evidence type="ECO:0000256" key="15">
    <source>
        <dbReference type="SAM" id="MobiDB-lite"/>
    </source>
</evidence>
<keyword evidence="8 13" id="KW-0479">Metal-binding</keyword>
<evidence type="ECO:0000256" key="1">
    <source>
        <dbReference type="ARBA" id="ARBA00001971"/>
    </source>
</evidence>
<comment type="subcellular location">
    <subcellularLocation>
        <location evidence="2">Peroxisome</location>
    </subcellularLocation>
</comment>
<evidence type="ECO:0000256" key="9">
    <source>
        <dbReference type="ARBA" id="ARBA00023002"/>
    </source>
</evidence>
<accession>A0A3Q7GBW7</accession>
<sequence length="956" mass="109204">MVNSEPLHNGVTTGGTGMPAFDKQLPGVSRKTALRDVQNQKTSLMSSHQENSHFLGVRPIADPTRVCGTKRLTPERPSNTNSSKSLSSNDTNDNILNARRRFDLELGKGRLQSNVDKFVEATHSKNLSQLQRTIPQKQNLQREGSNGHPPVASPKHLAPMMTFSHGGPSIPNSIGKAANNSRALPIDSSKLSPQPMRTLDVKAEEDQKLTEHFIRLQKFLKQCDEANQTEYLQLLLRLSPPELSRHAVDLEKRAIQLTIEEEVDIPFHTLQWEYDLLMWGSCMYARCTSPALGPGTESGRVEGNESLDVGTQPSYVHTMWKSDYNKRSHWPFKRSNIAFTSPFGIFLALAHTSRSIWTRGIIETYRPSSAANSPFMTTNSGAPVYNNNSSLTVGTRGPILLEDYHLLEKIANFDRERIPERVVHARGASAKGFFEVTHDISHLTCADFLRAPGVQTPVIVRFSTVIHERGSPETLRDPRGFAVKFYTREIYNLNLVEIQRTVYKPKHHAVLFFDGFDHSWILKNTMLKGVFICKRECSKSMKCIKCPSFPGFCSYEFHLMEITIYLIAIFCFLINECTALLLCLLFVAEAFVFQGNFDLVGNNFPVFFVRDGMKFPDMVHALKPNPKSHIQENWRILDFFSHHPESLHMFSFLFDDLGIPQDYRHMDGFGVNTYMLINKAGKAQYVKFHWKPTCGVKCLLDEEAIKVGGSNHSHATKDLYDSIAAGNYPEWKLFIQTIDPDHEDRFDFDPLDVTKIWPEDILPLQPVGRLVLNRNIDNFFAENEQLAFCPAIIVPGVYYSDDKLLQTRVFSYADTQRHRLGPNYLQLPVNAPKCAHHNNHHEGLMNFMHRDEEVNYLPSRLDPCRHAEQYPIPPRVLTGKREKVIIEKENNFKQPGEHYRSWAPDRQERFLCRWVDALSDPRATHEIRSIWISYWSQADKSLGQKLASRLNIRPTM</sequence>
<dbReference type="GO" id="GO:0005737">
    <property type="term" value="C:cytoplasm"/>
    <property type="evidence" value="ECO:0000318"/>
    <property type="project" value="GO_Central"/>
</dbReference>